<dbReference type="AlphaFoldDB" id="A0A6T8BKV1"/>
<gene>
    <name evidence="3" type="ORF">CPOL0286_LOCUS13694</name>
</gene>
<feature type="region of interest" description="Disordered" evidence="1">
    <location>
        <begin position="53"/>
        <end position="77"/>
    </location>
</feature>
<name>A0A6T8BKV1_9EUKA</name>
<accession>A0A6T8BKV1</accession>
<keyword evidence="2" id="KW-0812">Transmembrane</keyword>
<organism evidence="3">
    <name type="scientific">Prymnesium polylepis</name>
    <dbReference type="NCBI Taxonomy" id="72548"/>
    <lineage>
        <taxon>Eukaryota</taxon>
        <taxon>Haptista</taxon>
        <taxon>Haptophyta</taxon>
        <taxon>Prymnesiophyceae</taxon>
        <taxon>Prymnesiales</taxon>
        <taxon>Prymnesiaceae</taxon>
        <taxon>Prymnesium</taxon>
    </lineage>
</organism>
<protein>
    <submittedName>
        <fullName evidence="3">Uncharacterized protein</fullName>
    </submittedName>
</protein>
<feature type="transmembrane region" description="Helical" evidence="2">
    <location>
        <begin position="87"/>
        <end position="115"/>
    </location>
</feature>
<reference evidence="3" key="1">
    <citation type="submission" date="2021-01" db="EMBL/GenBank/DDBJ databases">
        <authorList>
            <person name="Corre E."/>
            <person name="Pelletier E."/>
            <person name="Niang G."/>
            <person name="Scheremetjew M."/>
            <person name="Finn R."/>
            <person name="Kale V."/>
            <person name="Holt S."/>
            <person name="Cochrane G."/>
            <person name="Meng A."/>
            <person name="Brown T."/>
            <person name="Cohen L."/>
        </authorList>
    </citation>
    <scope>NUCLEOTIDE SEQUENCE</scope>
    <source>
        <strain evidence="3">UIO037</strain>
    </source>
</reference>
<dbReference type="EMBL" id="HBKO01030104">
    <property type="protein sequence ID" value="CAE2244812.1"/>
    <property type="molecule type" value="Transcribed_RNA"/>
</dbReference>
<evidence type="ECO:0000256" key="2">
    <source>
        <dbReference type="SAM" id="Phobius"/>
    </source>
</evidence>
<evidence type="ECO:0000313" key="3">
    <source>
        <dbReference type="EMBL" id="CAE2244812.1"/>
    </source>
</evidence>
<proteinExistence type="predicted"/>
<keyword evidence="2" id="KW-0472">Membrane</keyword>
<sequence length="118" mass="11481">MRDEVQSSASREGSAGCATSKGSAIMGALQGKGYGSVATGEEADAATDIEMNGAPHAASGAGDDEILGMDPLGMPPAPPRRHRIKKCCCACACLALASAAAYAGMGGGLGVIPLLGGS</sequence>
<keyword evidence="2" id="KW-1133">Transmembrane helix</keyword>
<evidence type="ECO:0000256" key="1">
    <source>
        <dbReference type="SAM" id="MobiDB-lite"/>
    </source>
</evidence>